<accession>A0A4R2F3B3</accession>
<evidence type="ECO:0008006" key="3">
    <source>
        <dbReference type="Google" id="ProtNLM"/>
    </source>
</evidence>
<dbReference type="Proteomes" id="UP000294832">
    <property type="component" value="Unassembled WGS sequence"/>
</dbReference>
<comment type="caution">
    <text evidence="1">The sequence shown here is derived from an EMBL/GenBank/DDBJ whole genome shotgun (WGS) entry which is preliminary data.</text>
</comment>
<name>A0A4R2F3B3_9GAMM</name>
<sequence length="172" mass="20230">MYKLLIEKEMDAFSIIEARDALLQFEPSNQEANEVRKRVYRQLALFQRNGWLKCIGRGRQKRFYVTDEFRKLPVVSKKDTLATSPYCQTQRSIDNKNEYFVLIKERKEHEGELKIVLGEIDEYRMLQTRFPALENTITPLLQRSRLRSAELLGKVNVLTNVLKCLSIEEAIC</sequence>
<keyword evidence="2" id="KW-1185">Reference proteome</keyword>
<gene>
    <name evidence="1" type="ORF">EDC91_1652</name>
</gene>
<protein>
    <recommendedName>
        <fullName evidence="3">Transcriptional regulator VspR</fullName>
    </recommendedName>
</protein>
<evidence type="ECO:0000313" key="1">
    <source>
        <dbReference type="EMBL" id="TCN75879.1"/>
    </source>
</evidence>
<reference evidence="1 2" key="1">
    <citation type="submission" date="2019-03" db="EMBL/GenBank/DDBJ databases">
        <title>Freshwater and sediment microbial communities from various areas in North America, analyzing microbe dynamics in response to fracking.</title>
        <authorList>
            <person name="Lamendella R."/>
        </authorList>
    </citation>
    <scope>NUCLEOTIDE SEQUENCE [LARGE SCALE GENOMIC DNA]</scope>
    <source>
        <strain evidence="1 2">74A</strain>
    </source>
</reference>
<evidence type="ECO:0000313" key="2">
    <source>
        <dbReference type="Proteomes" id="UP000294832"/>
    </source>
</evidence>
<proteinExistence type="predicted"/>
<dbReference type="AlphaFoldDB" id="A0A4R2F3B3"/>
<organism evidence="1 2">
    <name type="scientific">Shewanella fodinae</name>
    <dbReference type="NCBI Taxonomy" id="552357"/>
    <lineage>
        <taxon>Bacteria</taxon>
        <taxon>Pseudomonadati</taxon>
        <taxon>Pseudomonadota</taxon>
        <taxon>Gammaproteobacteria</taxon>
        <taxon>Alteromonadales</taxon>
        <taxon>Shewanellaceae</taxon>
        <taxon>Shewanella</taxon>
    </lineage>
</organism>
<dbReference type="EMBL" id="SLWF01000065">
    <property type="protein sequence ID" value="TCN75879.1"/>
    <property type="molecule type" value="Genomic_DNA"/>
</dbReference>